<dbReference type="CDD" id="cd04301">
    <property type="entry name" value="NAT_SF"/>
    <property type="match status" value="1"/>
</dbReference>
<dbReference type="SUPFAM" id="SSF55729">
    <property type="entry name" value="Acyl-CoA N-acyltransferases (Nat)"/>
    <property type="match status" value="1"/>
</dbReference>
<protein>
    <submittedName>
        <fullName evidence="2">N-acetyltransferase</fullName>
    </submittedName>
</protein>
<accession>A0ABS6KAI0</accession>
<dbReference type="InterPro" id="IPR031165">
    <property type="entry name" value="GNAT_YJDJ"/>
</dbReference>
<dbReference type="RefSeq" id="WP_158352063.1">
    <property type="nucleotide sequence ID" value="NZ_JAHQCX010000011.1"/>
</dbReference>
<reference evidence="2 3" key="1">
    <citation type="submission" date="2021-06" db="EMBL/GenBank/DDBJ databases">
        <title>Description of novel taxa of the family Lachnospiraceae.</title>
        <authorList>
            <person name="Chaplin A.V."/>
            <person name="Sokolova S.R."/>
            <person name="Pikina A.P."/>
            <person name="Korzhanova M."/>
            <person name="Belova V."/>
            <person name="Korostin D."/>
            <person name="Efimov B.A."/>
        </authorList>
    </citation>
    <scope>NUCLEOTIDE SEQUENCE [LARGE SCALE GENOMIC DNA]</scope>
    <source>
        <strain evidence="2 3">ASD4241</strain>
    </source>
</reference>
<keyword evidence="3" id="KW-1185">Reference proteome</keyword>
<gene>
    <name evidence="2" type="ORF">KTH90_16025</name>
</gene>
<organism evidence="2 3">
    <name type="scientific">Diplocloster modestus</name>
    <dbReference type="NCBI Taxonomy" id="2850322"/>
    <lineage>
        <taxon>Bacteria</taxon>
        <taxon>Bacillati</taxon>
        <taxon>Bacillota</taxon>
        <taxon>Clostridia</taxon>
        <taxon>Lachnospirales</taxon>
        <taxon>Lachnospiraceae</taxon>
        <taxon>Diplocloster</taxon>
    </lineage>
</organism>
<dbReference type="InterPro" id="IPR016181">
    <property type="entry name" value="Acyl_CoA_acyltransferase"/>
</dbReference>
<dbReference type="PROSITE" id="PS51729">
    <property type="entry name" value="GNAT_YJDJ"/>
    <property type="match status" value="1"/>
</dbReference>
<dbReference type="PANTHER" id="PTHR31435:SF10">
    <property type="entry name" value="BSR4717 PROTEIN"/>
    <property type="match status" value="1"/>
</dbReference>
<dbReference type="EMBL" id="JAHQCX010000011">
    <property type="protein sequence ID" value="MBU9727520.1"/>
    <property type="molecule type" value="Genomic_DNA"/>
</dbReference>
<comment type="caution">
    <text evidence="2">The sequence shown here is derived from an EMBL/GenBank/DDBJ whole genome shotgun (WGS) entry which is preliminary data.</text>
</comment>
<evidence type="ECO:0000313" key="2">
    <source>
        <dbReference type="EMBL" id="MBU9727520.1"/>
    </source>
</evidence>
<sequence>MSCTKAFSKFRCVRHDAKEVLQMDFIRETNRIYLNEESGKLLAEITFPEVTDHIVNINHTFVDESLGGRGIAGQLVQAAAEQIRSSNLKCVCTCSYAAHWFGKHPEFQDILCKDH</sequence>
<name>A0ABS6KAI0_9FIRM</name>
<dbReference type="Pfam" id="PF14542">
    <property type="entry name" value="Acetyltransf_CG"/>
    <property type="match status" value="1"/>
</dbReference>
<dbReference type="Proteomes" id="UP001314681">
    <property type="component" value="Unassembled WGS sequence"/>
</dbReference>
<evidence type="ECO:0000313" key="3">
    <source>
        <dbReference type="Proteomes" id="UP001314681"/>
    </source>
</evidence>
<dbReference type="Gene3D" id="3.40.630.30">
    <property type="match status" value="1"/>
</dbReference>
<feature type="domain" description="N-acetyltransferase" evidence="1">
    <location>
        <begin position="24"/>
        <end position="112"/>
    </location>
</feature>
<proteinExistence type="predicted"/>
<evidence type="ECO:0000259" key="1">
    <source>
        <dbReference type="PROSITE" id="PS51729"/>
    </source>
</evidence>
<dbReference type="PANTHER" id="PTHR31435">
    <property type="entry name" value="PROTEIN NATD1"/>
    <property type="match status" value="1"/>
</dbReference>
<dbReference type="InterPro" id="IPR045057">
    <property type="entry name" value="Gcn5-rel_NAT"/>
</dbReference>